<accession>A0A8D8W824</accession>
<reference evidence="1" key="1">
    <citation type="submission" date="2021-05" db="EMBL/GenBank/DDBJ databases">
        <authorList>
            <person name="Alioto T."/>
            <person name="Alioto T."/>
            <person name="Gomez Garrido J."/>
        </authorList>
    </citation>
    <scope>NUCLEOTIDE SEQUENCE</scope>
</reference>
<proteinExistence type="predicted"/>
<dbReference type="EMBL" id="HBUF01150907">
    <property type="protein sequence ID" value="CAG6648229.1"/>
    <property type="molecule type" value="Transcribed_RNA"/>
</dbReference>
<protein>
    <submittedName>
        <fullName evidence="1">Uncharacterized protein</fullName>
    </submittedName>
</protein>
<evidence type="ECO:0000313" key="1">
    <source>
        <dbReference type="EMBL" id="CAG6648229.1"/>
    </source>
</evidence>
<sequence length="100" mass="11940">MLQRTYSRVHSSHCIEGHRSTSIIDGVEAVWAISIHVKDSVDVLTFFPVDTDRRLLMCRFRVYLAWWRCHHNQDQATMKMEKRPVRLTLKRILYKLILKS</sequence>
<organism evidence="1">
    <name type="scientific">Cacopsylla melanoneura</name>
    <dbReference type="NCBI Taxonomy" id="428564"/>
    <lineage>
        <taxon>Eukaryota</taxon>
        <taxon>Metazoa</taxon>
        <taxon>Ecdysozoa</taxon>
        <taxon>Arthropoda</taxon>
        <taxon>Hexapoda</taxon>
        <taxon>Insecta</taxon>
        <taxon>Pterygota</taxon>
        <taxon>Neoptera</taxon>
        <taxon>Paraneoptera</taxon>
        <taxon>Hemiptera</taxon>
        <taxon>Sternorrhyncha</taxon>
        <taxon>Psylloidea</taxon>
        <taxon>Psyllidae</taxon>
        <taxon>Psyllinae</taxon>
        <taxon>Cacopsylla</taxon>
    </lineage>
</organism>
<name>A0A8D8W824_9HEMI</name>
<dbReference type="AlphaFoldDB" id="A0A8D8W824"/>